<sequence>MKTTRLRLWFLEISLVFVKMKIRRSLLLGFIFFSFFIFAMVRVRGQTINQEIYSLLHKSYSRFLWFFPLPLLTGFISIDCGIPDGHNYTDNTNIFYVSDSQYIDTGINNGIASNYINNTIPIPDLTARSFPVGGRNCYTLKPVVTNRKYLLRATFMYGNYDGLQSAKANAFIAFDLHIGVNLWKTVNISDAATEYQVEAITVASADFISVCLINTNSGTPFISALELRPIKSLERAKYRVEREPNTSRLAHLPGLAAAPAAEQWAVISTTLPIKNFVNDSFEAPSAVLQTAVTPAAGNSTAITFLRWAPDSAADEHFLVFHFSELQLPTGNASRQFGIYVAGSVFWSGRPYTPPTLLSGYVYDPPMGPPTVTPTTPSRSTPRGTPRSPRSSTPPRSTPVCRSPPPPPIAGTVNRFQVSTQARCFVVNHLFLMFSSYFDTV</sequence>
<dbReference type="PANTHER" id="PTHR45631">
    <property type="entry name" value="OS07G0107800 PROTEIN-RELATED"/>
    <property type="match status" value="1"/>
</dbReference>
<feature type="domain" description="Malectin-like" evidence="3">
    <location>
        <begin position="78"/>
        <end position="232"/>
    </location>
</feature>
<evidence type="ECO:0000256" key="2">
    <source>
        <dbReference type="SAM" id="MobiDB-lite"/>
    </source>
</evidence>
<dbReference type="GO" id="GO:0016020">
    <property type="term" value="C:membrane"/>
    <property type="evidence" value="ECO:0007669"/>
    <property type="project" value="UniProtKB-SubCell"/>
</dbReference>
<dbReference type="Pfam" id="PF12819">
    <property type="entry name" value="Malectin_like"/>
    <property type="match status" value="2"/>
</dbReference>
<name>A0A6V7PSY2_ANACO</name>
<evidence type="ECO:0000259" key="3">
    <source>
        <dbReference type="Pfam" id="PF12819"/>
    </source>
</evidence>
<organism evidence="4">
    <name type="scientific">Ananas comosus var. bracteatus</name>
    <name type="common">red pineapple</name>
    <dbReference type="NCBI Taxonomy" id="296719"/>
    <lineage>
        <taxon>Eukaryota</taxon>
        <taxon>Viridiplantae</taxon>
        <taxon>Streptophyta</taxon>
        <taxon>Embryophyta</taxon>
        <taxon>Tracheophyta</taxon>
        <taxon>Spermatophyta</taxon>
        <taxon>Magnoliopsida</taxon>
        <taxon>Liliopsida</taxon>
        <taxon>Poales</taxon>
        <taxon>Bromeliaceae</taxon>
        <taxon>Bromelioideae</taxon>
        <taxon>Ananas</taxon>
    </lineage>
</organism>
<dbReference type="EMBL" id="LR862152">
    <property type="protein sequence ID" value="CAD1833962.1"/>
    <property type="molecule type" value="Genomic_DNA"/>
</dbReference>
<protein>
    <recommendedName>
        <fullName evidence="3">Malectin-like domain-containing protein</fullName>
    </recommendedName>
</protein>
<feature type="domain" description="Malectin-like" evidence="3">
    <location>
        <begin position="261"/>
        <end position="362"/>
    </location>
</feature>
<proteinExistence type="predicted"/>
<reference evidence="4" key="1">
    <citation type="submission" date="2020-07" db="EMBL/GenBank/DDBJ databases">
        <authorList>
            <person name="Lin J."/>
        </authorList>
    </citation>
    <scope>NUCLEOTIDE SEQUENCE</scope>
</reference>
<dbReference type="AlphaFoldDB" id="A0A6V7PSY2"/>
<gene>
    <name evidence="4" type="ORF">CB5_LOCUS17173</name>
</gene>
<feature type="compositionally biased region" description="Low complexity" evidence="2">
    <location>
        <begin position="372"/>
        <end position="400"/>
    </location>
</feature>
<evidence type="ECO:0000313" key="4">
    <source>
        <dbReference type="EMBL" id="CAD1833962.1"/>
    </source>
</evidence>
<dbReference type="InterPro" id="IPR024788">
    <property type="entry name" value="Malectin-like_Carb-bd_dom"/>
</dbReference>
<feature type="region of interest" description="Disordered" evidence="2">
    <location>
        <begin position="367"/>
        <end position="407"/>
    </location>
</feature>
<dbReference type="PANTHER" id="PTHR45631:SF202">
    <property type="entry name" value="SENESCENCE-INDUCED RECEPTOR-LIKE SERINE_THREONINE-PROTEIN KINASE"/>
    <property type="match status" value="1"/>
</dbReference>
<accession>A0A6V7PSY2</accession>
<comment type="subcellular location">
    <subcellularLocation>
        <location evidence="1">Membrane</location>
        <topology evidence="1">Single-pass membrane protein</topology>
    </subcellularLocation>
</comment>
<evidence type="ECO:0000256" key="1">
    <source>
        <dbReference type="ARBA" id="ARBA00004167"/>
    </source>
</evidence>